<dbReference type="Proteomes" id="UP000324575">
    <property type="component" value="Unassembled WGS sequence"/>
</dbReference>
<gene>
    <name evidence="1" type="ORF">EZS26_000302</name>
</gene>
<dbReference type="EMBL" id="SNRX01000001">
    <property type="protein sequence ID" value="KAA6303751.1"/>
    <property type="molecule type" value="Genomic_DNA"/>
</dbReference>
<dbReference type="AlphaFoldDB" id="A0A5M8P5P5"/>
<reference evidence="1 2" key="1">
    <citation type="submission" date="2019-03" db="EMBL/GenBank/DDBJ databases">
        <title>Single cell metagenomics reveals metabolic interactions within the superorganism composed of flagellate Streblomastix strix and complex community of Bacteroidetes bacteria on its surface.</title>
        <authorList>
            <person name="Treitli S.C."/>
            <person name="Kolisko M."/>
            <person name="Husnik F."/>
            <person name="Keeling P."/>
            <person name="Hampl V."/>
        </authorList>
    </citation>
    <scope>NUCLEOTIDE SEQUENCE [LARGE SCALE GENOMIC DNA]</scope>
    <source>
        <strain evidence="1">St1</strain>
    </source>
</reference>
<sequence length="228" mass="26492">MYSNRPNLTIGFHGCDESVCNQLVTVPGIVRTSKESFDWLGHGFYLWENNYERALKWAVDKKKRGKLEKPSVVGVVYQLDHCLDFSDTFYIDLIAFYYEMMKEEFLQAKATLPKNRDLPYDLHHDLIIRELDCSVIEYMHLKISEEISTNIQTKGFSSLTQFDTVRGIFTEGGPAFEGAGIQNKNHIQVCIRNLNCIKGFFIPRQKNDSSFINLNDPPHHWHPRLCRL</sequence>
<evidence type="ECO:0000313" key="1">
    <source>
        <dbReference type="EMBL" id="KAA6303751.1"/>
    </source>
</evidence>
<evidence type="ECO:0008006" key="3">
    <source>
        <dbReference type="Google" id="ProtNLM"/>
    </source>
</evidence>
<dbReference type="SUPFAM" id="SSF56399">
    <property type="entry name" value="ADP-ribosylation"/>
    <property type="match status" value="1"/>
</dbReference>
<accession>A0A5M8P5P5</accession>
<organism evidence="1 2">
    <name type="scientific">Candidatus Ordinivivax streblomastigis</name>
    <dbReference type="NCBI Taxonomy" id="2540710"/>
    <lineage>
        <taxon>Bacteria</taxon>
        <taxon>Pseudomonadati</taxon>
        <taxon>Bacteroidota</taxon>
        <taxon>Bacteroidia</taxon>
        <taxon>Bacteroidales</taxon>
        <taxon>Candidatus Ordinivivax</taxon>
    </lineage>
</organism>
<proteinExistence type="predicted"/>
<evidence type="ECO:0000313" key="2">
    <source>
        <dbReference type="Proteomes" id="UP000324575"/>
    </source>
</evidence>
<comment type="caution">
    <text evidence="1">The sequence shown here is derived from an EMBL/GenBank/DDBJ whole genome shotgun (WGS) entry which is preliminary data.</text>
</comment>
<name>A0A5M8P5P5_9BACT</name>
<protein>
    <recommendedName>
        <fullName evidence="3">DUF3990 domain-containing protein</fullName>
    </recommendedName>
</protein>